<dbReference type="InterPro" id="IPR024078">
    <property type="entry name" value="LmbE-like_dom_sf"/>
</dbReference>
<keyword evidence="2" id="KW-1185">Reference proteome</keyword>
<evidence type="ECO:0000313" key="1">
    <source>
        <dbReference type="EMBL" id="MBZ9566103.1"/>
    </source>
</evidence>
<dbReference type="Proteomes" id="UP001319883">
    <property type="component" value="Unassembled WGS sequence"/>
</dbReference>
<protein>
    <submittedName>
        <fullName evidence="1">PIG-L family deacetylase</fullName>
    </submittedName>
</protein>
<dbReference type="PANTHER" id="PTHR12993">
    <property type="entry name" value="N-ACETYLGLUCOSAMINYL-PHOSPHATIDYLINOSITOL DE-N-ACETYLASE-RELATED"/>
    <property type="match status" value="1"/>
</dbReference>
<comment type="caution">
    <text evidence="1">The sequence shown here is derived from an EMBL/GenBank/DDBJ whole genome shotgun (WGS) entry which is preliminary data.</text>
</comment>
<dbReference type="Gene3D" id="3.40.50.10320">
    <property type="entry name" value="LmbE-like"/>
    <property type="match status" value="1"/>
</dbReference>
<name>A0ABS7WU22_9GAMM</name>
<sequence length="428" mass="47893">MRRRDDAYPFEADHRVEVGLAADGTLTLPAGLPDTPAEWSWLLEVDYRPRRSLRQPRVTIASSAGQAVTQYLERKVQGRRWLNLTGITTWDALRVIAAHCRLGERAVLHGFARPDLSRGPVLFVAPHPDDAELAGYGLYRRLAEHTWIVTLSAGETLKRLDRQYIAGLDTSLAAARRRKGWIRAWNSATTPQLAGIPQERLVMLGYFNDTLDRLADPGRAAVPANEDTLSPRDFRHWNRLALPGDAEATNHGDQLLADLAFLVEHIRPATVVVTHPEVDPHRDHIAAARAIARALQHTGHTPQRVLLYANHLRGHRGFPLGPAHAGATLWPHTGTHSALGRWRFHGEALSPELQREKALSLDTMHDLRGRPGAMKRLKRRWRETLAGTRGPRYGGHDYFRSHVRAQEVFIEVTGEAFVSGLQAAPREP</sequence>
<organism evidence="1 2">
    <name type="scientific">Modicisalibacter tunisiensis</name>
    <dbReference type="NCBI Taxonomy" id="390637"/>
    <lineage>
        <taxon>Bacteria</taxon>
        <taxon>Pseudomonadati</taxon>
        <taxon>Pseudomonadota</taxon>
        <taxon>Gammaproteobacteria</taxon>
        <taxon>Oceanospirillales</taxon>
        <taxon>Halomonadaceae</taxon>
        <taxon>Modicisalibacter</taxon>
    </lineage>
</organism>
<dbReference type="EMBL" id="JAGXFD010000001">
    <property type="protein sequence ID" value="MBZ9566103.1"/>
    <property type="molecule type" value="Genomic_DNA"/>
</dbReference>
<dbReference type="RefSeq" id="WP_224416745.1">
    <property type="nucleotide sequence ID" value="NZ_JAGXFC010000001.1"/>
</dbReference>
<gene>
    <name evidence="1" type="ORF">KGQ91_00115</name>
</gene>
<dbReference type="SUPFAM" id="SSF102588">
    <property type="entry name" value="LmbE-like"/>
    <property type="match status" value="1"/>
</dbReference>
<accession>A0ABS7WU22</accession>
<proteinExistence type="predicted"/>
<reference evidence="1 2" key="1">
    <citation type="submission" date="2021-05" db="EMBL/GenBank/DDBJ databases">
        <title>Petroleum and Energy Research Collection (APPE): ex situ preservation of microbial diversity associated with the oil industry and exploitation of its biotechnological potential.</title>
        <authorList>
            <person name="Paixao C.T.M."/>
            <person name="Gomes M.B."/>
            <person name="Oliveira V.M."/>
        </authorList>
    </citation>
    <scope>NUCLEOTIDE SEQUENCE [LARGE SCALE GENOMIC DNA]</scope>
    <source>
        <strain evidence="1 2">LIT2</strain>
    </source>
</reference>
<evidence type="ECO:0000313" key="2">
    <source>
        <dbReference type="Proteomes" id="UP001319883"/>
    </source>
</evidence>
<dbReference type="InterPro" id="IPR003737">
    <property type="entry name" value="GlcNAc_PI_deacetylase-related"/>
</dbReference>
<dbReference type="PANTHER" id="PTHR12993:SF29">
    <property type="entry name" value="BLR3841 PROTEIN"/>
    <property type="match status" value="1"/>
</dbReference>
<dbReference type="Pfam" id="PF02585">
    <property type="entry name" value="PIG-L"/>
    <property type="match status" value="1"/>
</dbReference>